<gene>
    <name evidence="3" type="ORF">ABS772_25320</name>
</gene>
<sequence>MPVTALVGRRVLIVEDDYFWADELHRGLLGAGAAVLDPVASVEAALEVLGSQITVDGAILNIQLRGERGYAVADWLLERTVPFLFVTGYDRLALPPGYAALPRLEKPASVEAVMRAMIALLPPG</sequence>
<evidence type="ECO:0000313" key="3">
    <source>
        <dbReference type="EMBL" id="MER2253248.1"/>
    </source>
</evidence>
<dbReference type="InterPro" id="IPR011006">
    <property type="entry name" value="CheY-like_superfamily"/>
</dbReference>
<comment type="caution">
    <text evidence="3">The sequence shown here is derived from an EMBL/GenBank/DDBJ whole genome shotgun (WGS) entry which is preliminary data.</text>
</comment>
<evidence type="ECO:0000259" key="2">
    <source>
        <dbReference type="PROSITE" id="PS50110"/>
    </source>
</evidence>
<evidence type="ECO:0000313" key="4">
    <source>
        <dbReference type="Proteomes" id="UP001480955"/>
    </source>
</evidence>
<keyword evidence="4" id="KW-1185">Reference proteome</keyword>
<dbReference type="PROSITE" id="PS50110">
    <property type="entry name" value="RESPONSE_REGULATORY"/>
    <property type="match status" value="1"/>
</dbReference>
<comment type="caution">
    <text evidence="1">Lacks conserved residue(s) required for the propagation of feature annotation.</text>
</comment>
<evidence type="ECO:0000256" key="1">
    <source>
        <dbReference type="PROSITE-ProRule" id="PRU00169"/>
    </source>
</evidence>
<dbReference type="SMART" id="SM00448">
    <property type="entry name" value="REC"/>
    <property type="match status" value="1"/>
</dbReference>
<reference evidence="3 4" key="1">
    <citation type="submission" date="2024-06" db="EMBL/GenBank/DDBJ databases">
        <authorList>
            <person name="Campbell A.G."/>
        </authorList>
    </citation>
    <scope>NUCLEOTIDE SEQUENCE [LARGE SCALE GENOMIC DNA]</scope>
    <source>
        <strain evidence="3 4">EM12</strain>
    </source>
</reference>
<dbReference type="InterPro" id="IPR001789">
    <property type="entry name" value="Sig_transdc_resp-reg_receiver"/>
</dbReference>
<dbReference type="Proteomes" id="UP001480955">
    <property type="component" value="Unassembled WGS sequence"/>
</dbReference>
<name>A0ABV1QVE5_9HYPH</name>
<dbReference type="EMBL" id="JBELQE010000131">
    <property type="protein sequence ID" value="MER2253248.1"/>
    <property type="molecule type" value="Genomic_DNA"/>
</dbReference>
<proteinExistence type="predicted"/>
<accession>A0ABV1QVE5</accession>
<organism evidence="3 4">
    <name type="scientific">Methylorubrum podarium</name>
    <dbReference type="NCBI Taxonomy" id="200476"/>
    <lineage>
        <taxon>Bacteria</taxon>
        <taxon>Pseudomonadati</taxon>
        <taxon>Pseudomonadota</taxon>
        <taxon>Alphaproteobacteria</taxon>
        <taxon>Hyphomicrobiales</taxon>
        <taxon>Methylobacteriaceae</taxon>
        <taxon>Methylorubrum</taxon>
    </lineage>
</organism>
<protein>
    <submittedName>
        <fullName evidence="3">Response regulator</fullName>
    </submittedName>
</protein>
<dbReference type="Gene3D" id="3.40.50.2300">
    <property type="match status" value="1"/>
</dbReference>
<dbReference type="SUPFAM" id="SSF52172">
    <property type="entry name" value="CheY-like"/>
    <property type="match status" value="1"/>
</dbReference>
<feature type="domain" description="Response regulatory" evidence="2">
    <location>
        <begin position="10"/>
        <end position="121"/>
    </location>
</feature>
<dbReference type="RefSeq" id="WP_238256457.1">
    <property type="nucleotide sequence ID" value="NZ_BPRD01000296.1"/>
</dbReference>